<feature type="chain" id="PRO_5043977378" evidence="5">
    <location>
        <begin position="21"/>
        <end position="1252"/>
    </location>
</feature>
<comment type="caution">
    <text evidence="6">The sequence shown here is derived from an EMBL/GenBank/DDBJ whole genome shotgun (WGS) entry which is preliminary data.</text>
</comment>
<keyword evidence="6" id="KW-0675">Receptor</keyword>
<dbReference type="Gene3D" id="3.40.50.10140">
    <property type="entry name" value="Toll/interleukin-1 receptor homology (TIR) domain"/>
    <property type="match status" value="1"/>
</dbReference>
<dbReference type="FunFam" id="3.80.10.10:FF:001164">
    <property type="entry name" value="GH01279p"/>
    <property type="match status" value="1"/>
</dbReference>
<dbReference type="SUPFAM" id="SSF52200">
    <property type="entry name" value="Toll/Interleukin receptor TIR domain"/>
    <property type="match status" value="1"/>
</dbReference>
<feature type="region of interest" description="Disordered" evidence="3">
    <location>
        <begin position="1149"/>
        <end position="1194"/>
    </location>
</feature>
<dbReference type="SUPFAM" id="SSF52058">
    <property type="entry name" value="L domain-like"/>
    <property type="match status" value="2"/>
</dbReference>
<dbReference type="PANTHER" id="PTHR24366:SF96">
    <property type="entry name" value="LEUCINE RICH REPEAT CONTAINING 53"/>
    <property type="match status" value="1"/>
</dbReference>
<evidence type="ECO:0000256" key="2">
    <source>
        <dbReference type="ARBA" id="ARBA00022737"/>
    </source>
</evidence>
<dbReference type="SMART" id="SM00369">
    <property type="entry name" value="LRR_TYP"/>
    <property type="match status" value="11"/>
</dbReference>
<feature type="transmembrane region" description="Helical" evidence="4">
    <location>
        <begin position="992"/>
        <end position="1014"/>
    </location>
</feature>
<gene>
    <name evidence="6" type="ORF">ElyMa_005399300</name>
</gene>
<sequence>MRCLVLQLCFVLAALHLSIGRKGQSHPQYTDTLHFNDTSSSMITPNDVTGKRRLAPTSTYLEKQISVNKMPARIARLVSTKVKKNKENKIFESGLKSNIGAPAKGTVSNLTNANILYYPDTSLSSKLAYKDPLQQNVTQMVSTIDKFIILRRLTHRTLAKSENRRQNISHNVNSRKNPNLARQTTHKAHVYHPASEDKRFSFSRYRLSMAQKPYLKSISDHQIQVEARKDNIFQDKIPCPKRCDCSRDMNHSITFVDCSNKGLVQIPLLPSTSEIVLLQNNNINTISCHSFKSLRLVTKLDLSHNKILALANCSFSSLDSLQYLKMSDCSLKNLPHGIFNPLHKLLVLDLSINHIQNIDGQLFLYMTKLTTLSLYRNNLTNIKNCSFHGLASLQFLSLQRNSLKYIPTTFEPRAFEGLSSLQILHIQGNQYDLPHTFTYPDRALSLLPWLRQLRLDGQPRPLGLGFASLTNLSVLDFSTDHQHDLESFCVMEEGMPSNFFANLKTRQPLYLNMSSCSIYKIPAYSFAFVPTIHTLDLSGNHYLGFDSFEQGSKGLQNSTLTVLNLSHIVKSGRIAEIKNTTFKHLTRTNLKVLILDTNHLIKISPKAVLDLPKKIEFISLQDNSIQFGKFLEPLLLLYNLKTVKLTSQLHYSRKKNSSLESSALHTSNIRTRIHTNYKEDNYAAKMDWTTPFIQNIRSDTEGSKPFHSNFLSTVKGKGINDFCGGLSLFPSLENLSSSSTPLPQRLEFVFASDINTKYSIPAIHVVNNKVLKYLDYSKNGAKCFGGPLTGVPSLQFLDLSYNWCLKVNPLMFSDMPSLSTLRLHHNVLGRSLHDDVDGITFSALVKLSDLDLSVNSIKQLSPKAFTQNPHLRNLNLSNNDLSHFHPNLSGVKSLETLDLSVNNLEDLSEATCHQLLEIKRRSANFTVRLKDNRFLCDCGNLPLLRLILDHPNIFYDLEFFQCQSANGSRLGYHMLAEFVPHLEQSCVAETTFIVVFTSFITLLSVVLIFSIYYYKRWQWKYLYYLGKSRLHIGSTLITYSPVARAFITYDQEHRDCRNWIRELVLPALQRFDVSYVLGEVDFAGGPVSSSIAGAVASTDKTLVFLSRHIFKDFHREFEINLAIMHELHMRRRILVPVLLLNCEDVLVDPSADNPRPNQQERSRPPIEQVNAEREIQETPSPNQEANQQAPDINMPRQARRRFVNNETPANLINCFPPEIAAYLRGQAHRCLIYDGDSEQFWSSLREALLDEC</sequence>
<feature type="region of interest" description="Disordered" evidence="3">
    <location>
        <begin position="160"/>
        <end position="189"/>
    </location>
</feature>
<dbReference type="Pfam" id="PF13855">
    <property type="entry name" value="LRR_8"/>
    <property type="match status" value="3"/>
</dbReference>
<dbReference type="AlphaFoldDB" id="A0AAV4EGD5"/>
<keyword evidence="5" id="KW-0732">Signal</keyword>
<organism evidence="6 7">
    <name type="scientific">Elysia marginata</name>
    <dbReference type="NCBI Taxonomy" id="1093978"/>
    <lineage>
        <taxon>Eukaryota</taxon>
        <taxon>Metazoa</taxon>
        <taxon>Spiralia</taxon>
        <taxon>Lophotrochozoa</taxon>
        <taxon>Mollusca</taxon>
        <taxon>Gastropoda</taxon>
        <taxon>Heterobranchia</taxon>
        <taxon>Euthyneura</taxon>
        <taxon>Panpulmonata</taxon>
        <taxon>Sacoglossa</taxon>
        <taxon>Placobranchoidea</taxon>
        <taxon>Plakobranchidae</taxon>
        <taxon>Elysia</taxon>
    </lineage>
</organism>
<keyword evidence="4" id="KW-0472">Membrane</keyword>
<evidence type="ECO:0000256" key="3">
    <source>
        <dbReference type="SAM" id="MobiDB-lite"/>
    </source>
</evidence>
<feature type="signal peptide" evidence="5">
    <location>
        <begin position="1"/>
        <end position="20"/>
    </location>
</feature>
<dbReference type="EMBL" id="BMAT01010758">
    <property type="protein sequence ID" value="GFR60087.1"/>
    <property type="molecule type" value="Genomic_DNA"/>
</dbReference>
<dbReference type="PANTHER" id="PTHR24366">
    <property type="entry name" value="IG(IMMUNOGLOBULIN) AND LRR(LEUCINE RICH REPEAT) DOMAINS"/>
    <property type="match status" value="1"/>
</dbReference>
<keyword evidence="4" id="KW-0812">Transmembrane</keyword>
<accession>A0AAV4EGD5</accession>
<dbReference type="InterPro" id="IPR035897">
    <property type="entry name" value="Toll_tir_struct_dom_sf"/>
</dbReference>
<feature type="compositionally biased region" description="Polar residues" evidence="3">
    <location>
        <begin position="166"/>
        <end position="183"/>
    </location>
</feature>
<dbReference type="InterPro" id="IPR032675">
    <property type="entry name" value="LRR_dom_sf"/>
</dbReference>
<evidence type="ECO:0000256" key="5">
    <source>
        <dbReference type="SAM" id="SignalP"/>
    </source>
</evidence>
<reference evidence="6 7" key="1">
    <citation type="journal article" date="2021" name="Elife">
        <title>Chloroplast acquisition without the gene transfer in kleptoplastic sea slugs, Plakobranchus ocellatus.</title>
        <authorList>
            <person name="Maeda T."/>
            <person name="Takahashi S."/>
            <person name="Yoshida T."/>
            <person name="Shimamura S."/>
            <person name="Takaki Y."/>
            <person name="Nagai Y."/>
            <person name="Toyoda A."/>
            <person name="Suzuki Y."/>
            <person name="Arimoto A."/>
            <person name="Ishii H."/>
            <person name="Satoh N."/>
            <person name="Nishiyama T."/>
            <person name="Hasebe M."/>
            <person name="Maruyama T."/>
            <person name="Minagawa J."/>
            <person name="Obokata J."/>
            <person name="Shigenobu S."/>
        </authorList>
    </citation>
    <scope>NUCLEOTIDE SEQUENCE [LARGE SCALE GENOMIC DNA]</scope>
</reference>
<dbReference type="Proteomes" id="UP000762676">
    <property type="component" value="Unassembled WGS sequence"/>
</dbReference>
<protein>
    <submittedName>
        <fullName evidence="6">Toll-like receptor 4</fullName>
    </submittedName>
</protein>
<evidence type="ECO:0000256" key="1">
    <source>
        <dbReference type="ARBA" id="ARBA00022614"/>
    </source>
</evidence>
<keyword evidence="2" id="KW-0677">Repeat</keyword>
<dbReference type="Gene3D" id="3.80.10.10">
    <property type="entry name" value="Ribonuclease Inhibitor"/>
    <property type="match status" value="3"/>
</dbReference>
<dbReference type="InterPro" id="IPR001611">
    <property type="entry name" value="Leu-rich_rpt"/>
</dbReference>
<keyword evidence="7" id="KW-1185">Reference proteome</keyword>
<dbReference type="PROSITE" id="PS51450">
    <property type="entry name" value="LRR"/>
    <property type="match status" value="5"/>
</dbReference>
<evidence type="ECO:0000313" key="7">
    <source>
        <dbReference type="Proteomes" id="UP000762676"/>
    </source>
</evidence>
<keyword evidence="4" id="KW-1133">Transmembrane helix</keyword>
<evidence type="ECO:0000313" key="6">
    <source>
        <dbReference type="EMBL" id="GFR60087.1"/>
    </source>
</evidence>
<keyword evidence="1" id="KW-0433">Leucine-rich repeat</keyword>
<name>A0AAV4EGD5_9GAST</name>
<feature type="compositionally biased region" description="Polar residues" evidence="3">
    <location>
        <begin position="1177"/>
        <end position="1190"/>
    </location>
</feature>
<evidence type="ECO:0000256" key="4">
    <source>
        <dbReference type="SAM" id="Phobius"/>
    </source>
</evidence>
<dbReference type="SMART" id="SM00365">
    <property type="entry name" value="LRR_SD22"/>
    <property type="match status" value="6"/>
</dbReference>
<proteinExistence type="predicted"/>
<feature type="compositionally biased region" description="Basic and acidic residues" evidence="3">
    <location>
        <begin position="1158"/>
        <end position="1176"/>
    </location>
</feature>
<dbReference type="InterPro" id="IPR003591">
    <property type="entry name" value="Leu-rich_rpt_typical-subtyp"/>
</dbReference>